<sequence length="133" mass="15294">MEIMRELPIVDAYHFDNNVEEGEQTQIQVAFVPLAANNPEFTENNTLLGAQVQYKLVLGSFKISGQIRQVNHIKDRKITSPDDLSHEESEELVEPIFDVLRRLTYEVTEIITDEPGINLEFNSEFESDRQQGE</sequence>
<dbReference type="Gene3D" id="3.10.420.10">
    <property type="entry name" value="SecB-like"/>
    <property type="match status" value="1"/>
</dbReference>
<organism evidence="3 5">
    <name type="scientific">Enterococcus cecorum</name>
    <dbReference type="NCBI Taxonomy" id="44008"/>
    <lineage>
        <taxon>Bacteria</taxon>
        <taxon>Bacillati</taxon>
        <taxon>Bacillota</taxon>
        <taxon>Bacilli</taxon>
        <taxon>Lactobacillales</taxon>
        <taxon>Enterococcaceae</taxon>
        <taxon>Enterococcus</taxon>
    </lineage>
</organism>
<name>A0A0I9WNG9_9ENTE</name>
<dbReference type="Proteomes" id="UP000588071">
    <property type="component" value="Unassembled WGS sequence"/>
</dbReference>
<dbReference type="AlphaFoldDB" id="A0A0I9WNG9"/>
<dbReference type="EMBL" id="JABAFV010000001">
    <property type="protein sequence ID" value="NME48744.1"/>
    <property type="molecule type" value="Genomic_DNA"/>
</dbReference>
<evidence type="ECO:0000313" key="4">
    <source>
        <dbReference type="EMBL" id="RBR30780.1"/>
    </source>
</evidence>
<proteinExistence type="predicted"/>
<dbReference type="InterPro" id="IPR009530">
    <property type="entry name" value="DUF1149"/>
</dbReference>
<reference evidence="2 7" key="4">
    <citation type="submission" date="2020-04" db="EMBL/GenBank/DDBJ databases">
        <authorList>
            <person name="Hitch T.C.A."/>
            <person name="Wylensek D."/>
            <person name="Clavel T."/>
        </authorList>
    </citation>
    <scope>NUCLEOTIDE SEQUENCE [LARGE SCALE GENOMIC DNA]</scope>
    <source>
        <strain evidence="2 7">WCA-380-WT-3C</strain>
    </source>
</reference>
<reference evidence="3" key="3">
    <citation type="journal article" date="2018" name="BMC Genomics">
        <title>Whole genome sequencing and function prediction of 133 gut anaerobes isolated from chicken caecum in pure cultures.</title>
        <authorList>
            <person name="Medvecky M."/>
            <person name="Cejkova D."/>
            <person name="Polansky O."/>
            <person name="Karasova D."/>
            <person name="Kubasova T."/>
            <person name="Cizek A."/>
            <person name="Rychlik I."/>
        </authorList>
    </citation>
    <scope>NUCLEOTIDE SEQUENCE</scope>
    <source>
        <strain evidence="3">An144</strain>
    </source>
</reference>
<evidence type="ECO:0000313" key="3">
    <source>
        <dbReference type="EMBL" id="OUQ11826.1"/>
    </source>
</evidence>
<dbReference type="PIRSF" id="PIRSF031568">
    <property type="entry name" value="UCP031568"/>
    <property type="match status" value="1"/>
</dbReference>
<dbReference type="EMBL" id="LEOY01000004">
    <property type="protein sequence ID" value="RBR30780.1"/>
    <property type="molecule type" value="Genomic_DNA"/>
</dbReference>
<evidence type="ECO:0000313" key="7">
    <source>
        <dbReference type="Proteomes" id="UP000588071"/>
    </source>
</evidence>
<evidence type="ECO:0000313" key="5">
    <source>
        <dbReference type="Proteomes" id="UP000196074"/>
    </source>
</evidence>
<evidence type="ECO:0000313" key="2">
    <source>
        <dbReference type="EMBL" id="NME48744.1"/>
    </source>
</evidence>
<evidence type="ECO:0000313" key="6">
    <source>
        <dbReference type="Proteomes" id="UP000252800"/>
    </source>
</evidence>
<comment type="caution">
    <text evidence="3">The sequence shown here is derived from an EMBL/GenBank/DDBJ whole genome shotgun (WGS) entry which is preliminary data.</text>
</comment>
<dbReference type="Proteomes" id="UP001255696">
    <property type="component" value="Unassembled WGS sequence"/>
</dbReference>
<reference evidence="1" key="5">
    <citation type="submission" date="2023-03" db="EMBL/GenBank/DDBJ databases">
        <authorList>
            <person name="Shen W."/>
            <person name="Cai J."/>
        </authorList>
    </citation>
    <scope>NUCLEOTIDE SEQUENCE</scope>
    <source>
        <strain evidence="1">B245-2</strain>
    </source>
</reference>
<gene>
    <name evidence="3" type="ORF">B5E88_00365</name>
    <name evidence="4" type="ORF">EB18_00791</name>
    <name evidence="2" type="ORF">HF857_00435</name>
    <name evidence="1" type="ORF">P7H47_01715</name>
</gene>
<dbReference type="InterPro" id="IPR035958">
    <property type="entry name" value="SecB-like_sf"/>
</dbReference>
<dbReference type="Proteomes" id="UP000196074">
    <property type="component" value="Unassembled WGS sequence"/>
</dbReference>
<protein>
    <submittedName>
        <fullName evidence="1">DUF1149 family protein</fullName>
    </submittedName>
</protein>
<reference evidence="4 6" key="1">
    <citation type="submission" date="2015-06" db="EMBL/GenBank/DDBJ databases">
        <title>The Genome Sequence of Enterococcus cecorum 170AEA1.</title>
        <authorList>
            <consortium name="The Broad Institute Genomics Platform"/>
            <consortium name="The Broad Institute Genome Sequencing Center for Infectious Disease"/>
            <person name="Earl A.M."/>
            <person name="Van Tyne D."/>
            <person name="Lebreton F."/>
            <person name="Saavedra J.T."/>
            <person name="Gilmore M.S."/>
            <person name="Manson McGuire A."/>
            <person name="Clock S."/>
            <person name="Crupain M."/>
            <person name="Rangan U."/>
            <person name="Young S."/>
            <person name="Abouelleil A."/>
            <person name="Cao P."/>
            <person name="Chapman S.B."/>
            <person name="Griggs A."/>
            <person name="Priest M."/>
            <person name="Shea T."/>
            <person name="Wortman J."/>
            <person name="Nusbaum C."/>
            <person name="Birren B."/>
        </authorList>
    </citation>
    <scope>NUCLEOTIDE SEQUENCE [LARGE SCALE GENOMIC DNA]</scope>
    <source>
        <strain evidence="4 6">170AEA1</strain>
    </source>
</reference>
<dbReference type="SUPFAM" id="SSF54611">
    <property type="entry name" value="SecB-like"/>
    <property type="match status" value="1"/>
</dbReference>
<dbReference type="RefSeq" id="WP_016252126.1">
    <property type="nucleotide sequence ID" value="NZ_AP035890.1"/>
</dbReference>
<accession>A0A0I9WNG9</accession>
<dbReference type="GeneID" id="60871625"/>
<dbReference type="Proteomes" id="UP000252800">
    <property type="component" value="Unassembled WGS sequence"/>
</dbReference>
<dbReference type="EMBL" id="JARQBI010000003">
    <property type="protein sequence ID" value="MDT2795990.1"/>
    <property type="molecule type" value="Genomic_DNA"/>
</dbReference>
<evidence type="ECO:0000313" key="1">
    <source>
        <dbReference type="EMBL" id="MDT2795990.1"/>
    </source>
</evidence>
<reference evidence="5" key="2">
    <citation type="submission" date="2017-04" db="EMBL/GenBank/DDBJ databases">
        <title>Function of individual gut microbiota members based on whole genome sequencing of pure cultures obtained from chicken caecum.</title>
        <authorList>
            <person name="Medvecky M."/>
            <person name="Cejkova D."/>
            <person name="Polansky O."/>
            <person name="Karasova D."/>
            <person name="Kubasova T."/>
            <person name="Cizek A."/>
            <person name="Rychlik I."/>
        </authorList>
    </citation>
    <scope>NUCLEOTIDE SEQUENCE [LARGE SCALE GENOMIC DNA]</scope>
    <source>
        <strain evidence="5">An144</strain>
    </source>
</reference>
<dbReference type="Pfam" id="PF06619">
    <property type="entry name" value="DUF1149"/>
    <property type="match status" value="1"/>
</dbReference>
<dbReference type="EMBL" id="NFLC01000001">
    <property type="protein sequence ID" value="OUQ11826.1"/>
    <property type="molecule type" value="Genomic_DNA"/>
</dbReference>